<protein>
    <submittedName>
        <fullName evidence="13">ASC domain containing protein</fullName>
    </submittedName>
</protein>
<evidence type="ECO:0000256" key="6">
    <source>
        <dbReference type="ARBA" id="ARBA00022989"/>
    </source>
</evidence>
<evidence type="ECO:0000256" key="8">
    <source>
        <dbReference type="ARBA" id="ARBA00023065"/>
    </source>
</evidence>
<dbReference type="InterPro" id="IPR001873">
    <property type="entry name" value="ENaC"/>
</dbReference>
<dbReference type="Pfam" id="PF00858">
    <property type="entry name" value="ASC"/>
    <property type="match status" value="2"/>
</dbReference>
<dbReference type="OrthoDB" id="6021021at2759"/>
<name>A0A482VSQ7_ASBVE</name>
<keyword evidence="11 12" id="KW-0407">Ion channel</keyword>
<comment type="caution">
    <text evidence="13">The sequence shown here is derived from an EMBL/GenBank/DDBJ whole genome shotgun (WGS) entry which is preliminary data.</text>
</comment>
<keyword evidence="10 12" id="KW-0739">Sodium transport</keyword>
<evidence type="ECO:0000313" key="13">
    <source>
        <dbReference type="EMBL" id="RZC35740.1"/>
    </source>
</evidence>
<dbReference type="GO" id="GO:0005886">
    <property type="term" value="C:plasma membrane"/>
    <property type="evidence" value="ECO:0007669"/>
    <property type="project" value="TreeGrafter"/>
</dbReference>
<sequence length="350" mass="40564">MFSIHEVYKKWERSPVIVNFANRGTPIYKIPFPAVTICPESKTVGEAQFNFTRLLLKKQQNLLTPEEKNTFQYMSLICQFNPNMNYMGNATLSDEFLDVMDNLDYACKGPVQGYRVSLHAPTDVPRLRHEYFRVPLDHSVVGAIQPVMITTSPSIKKYSPKKRGCYFQEERYLRYFKIYTSANCKLECLTNLTLDNLGCVNFYMPRENGTKICGADNIRNMEEKDNMFASIGPSLCQCLPRCSDLSYEVVTSASGIEGNNWLSTSANMSNEYVSISLSCNYLNFILQIRRFYYVRKKRILWTYRLFGEFRRTSGIIYRIFSTLFDGNFVFPVNSDLVQQTLAWKMGRRAK</sequence>
<dbReference type="PANTHER" id="PTHR11690">
    <property type="entry name" value="AMILORIDE-SENSITIVE SODIUM CHANNEL-RELATED"/>
    <property type="match status" value="1"/>
</dbReference>
<keyword evidence="7" id="KW-0915">Sodium</keyword>
<keyword evidence="14" id="KW-1185">Reference proteome</keyword>
<evidence type="ECO:0000256" key="12">
    <source>
        <dbReference type="RuleBase" id="RU000679"/>
    </source>
</evidence>
<dbReference type="EMBL" id="QDEB01068227">
    <property type="protein sequence ID" value="RZC35740.1"/>
    <property type="molecule type" value="Genomic_DNA"/>
</dbReference>
<evidence type="ECO:0000256" key="10">
    <source>
        <dbReference type="ARBA" id="ARBA00023201"/>
    </source>
</evidence>
<gene>
    <name evidence="13" type="ORF">BDFB_013808</name>
</gene>
<reference evidence="13 14" key="1">
    <citation type="submission" date="2017-03" db="EMBL/GenBank/DDBJ databases">
        <title>Genome of the blue death feigning beetle - Asbolus verrucosus.</title>
        <authorList>
            <person name="Rider S.D."/>
        </authorList>
    </citation>
    <scope>NUCLEOTIDE SEQUENCE [LARGE SCALE GENOMIC DNA]</scope>
    <source>
        <strain evidence="13">Butters</strain>
        <tissue evidence="13">Head and leg muscle</tissue>
    </source>
</reference>
<dbReference type="Proteomes" id="UP000292052">
    <property type="component" value="Unassembled WGS sequence"/>
</dbReference>
<dbReference type="PANTHER" id="PTHR11690:SF288">
    <property type="entry name" value="AMILORIDE-SENSITIVE NA+ CHANNEL-RELATED"/>
    <property type="match status" value="1"/>
</dbReference>
<proteinExistence type="inferred from homology"/>
<keyword evidence="5 12" id="KW-0812">Transmembrane</keyword>
<accession>A0A482VSQ7</accession>
<dbReference type="AlphaFoldDB" id="A0A482VSQ7"/>
<evidence type="ECO:0000256" key="3">
    <source>
        <dbReference type="ARBA" id="ARBA00022448"/>
    </source>
</evidence>
<dbReference type="Gene3D" id="1.10.287.820">
    <property type="entry name" value="Acid-sensing ion channel domain"/>
    <property type="match status" value="1"/>
</dbReference>
<keyword evidence="4 12" id="KW-0894">Sodium channel</keyword>
<evidence type="ECO:0000256" key="1">
    <source>
        <dbReference type="ARBA" id="ARBA00004141"/>
    </source>
</evidence>
<evidence type="ECO:0000256" key="11">
    <source>
        <dbReference type="ARBA" id="ARBA00023303"/>
    </source>
</evidence>
<dbReference type="GO" id="GO:0015280">
    <property type="term" value="F:ligand-gated sodium channel activity"/>
    <property type="evidence" value="ECO:0007669"/>
    <property type="project" value="TreeGrafter"/>
</dbReference>
<evidence type="ECO:0000313" key="14">
    <source>
        <dbReference type="Proteomes" id="UP000292052"/>
    </source>
</evidence>
<evidence type="ECO:0000256" key="4">
    <source>
        <dbReference type="ARBA" id="ARBA00022461"/>
    </source>
</evidence>
<keyword evidence="8 12" id="KW-0406">Ion transport</keyword>
<evidence type="ECO:0000256" key="9">
    <source>
        <dbReference type="ARBA" id="ARBA00023136"/>
    </source>
</evidence>
<comment type="similarity">
    <text evidence="2 12">Belongs to the amiloride-sensitive sodium channel (TC 1.A.6) family.</text>
</comment>
<evidence type="ECO:0000256" key="7">
    <source>
        <dbReference type="ARBA" id="ARBA00023053"/>
    </source>
</evidence>
<keyword evidence="9" id="KW-0472">Membrane</keyword>
<keyword evidence="3 12" id="KW-0813">Transport</keyword>
<keyword evidence="6" id="KW-1133">Transmembrane helix</keyword>
<organism evidence="13 14">
    <name type="scientific">Asbolus verrucosus</name>
    <name type="common">Desert ironclad beetle</name>
    <dbReference type="NCBI Taxonomy" id="1661398"/>
    <lineage>
        <taxon>Eukaryota</taxon>
        <taxon>Metazoa</taxon>
        <taxon>Ecdysozoa</taxon>
        <taxon>Arthropoda</taxon>
        <taxon>Hexapoda</taxon>
        <taxon>Insecta</taxon>
        <taxon>Pterygota</taxon>
        <taxon>Neoptera</taxon>
        <taxon>Endopterygota</taxon>
        <taxon>Coleoptera</taxon>
        <taxon>Polyphaga</taxon>
        <taxon>Cucujiformia</taxon>
        <taxon>Tenebrionidae</taxon>
        <taxon>Pimeliinae</taxon>
        <taxon>Asbolus</taxon>
    </lineage>
</organism>
<evidence type="ECO:0000256" key="2">
    <source>
        <dbReference type="ARBA" id="ARBA00007193"/>
    </source>
</evidence>
<comment type="subcellular location">
    <subcellularLocation>
        <location evidence="1">Membrane</location>
        <topology evidence="1">Multi-pass membrane protein</topology>
    </subcellularLocation>
</comment>
<evidence type="ECO:0000256" key="5">
    <source>
        <dbReference type="ARBA" id="ARBA00022692"/>
    </source>
</evidence>